<evidence type="ECO:0000313" key="9">
    <source>
        <dbReference type="Proteomes" id="UP000789524"/>
    </source>
</evidence>
<feature type="compositionally biased region" description="Basic and acidic residues" evidence="5">
    <location>
        <begin position="8"/>
        <end position="22"/>
    </location>
</feature>
<evidence type="ECO:0000256" key="2">
    <source>
        <dbReference type="ARBA" id="ARBA00022692"/>
    </source>
</evidence>
<dbReference type="AlphaFoldDB" id="A0A8J2W9W7"/>
<organism evidence="8 9">
    <name type="scientific">Danaus chrysippus</name>
    <name type="common">African queen</name>
    <dbReference type="NCBI Taxonomy" id="151541"/>
    <lineage>
        <taxon>Eukaryota</taxon>
        <taxon>Metazoa</taxon>
        <taxon>Ecdysozoa</taxon>
        <taxon>Arthropoda</taxon>
        <taxon>Hexapoda</taxon>
        <taxon>Insecta</taxon>
        <taxon>Pterygota</taxon>
        <taxon>Neoptera</taxon>
        <taxon>Endopterygota</taxon>
        <taxon>Lepidoptera</taxon>
        <taxon>Glossata</taxon>
        <taxon>Ditrysia</taxon>
        <taxon>Papilionoidea</taxon>
        <taxon>Nymphalidae</taxon>
        <taxon>Danainae</taxon>
        <taxon>Danaini</taxon>
        <taxon>Danaina</taxon>
        <taxon>Danaus</taxon>
        <taxon>Anosia</taxon>
    </lineage>
</organism>
<feature type="transmembrane region" description="Helical" evidence="6">
    <location>
        <begin position="506"/>
        <end position="526"/>
    </location>
</feature>
<feature type="transmembrane region" description="Helical" evidence="6">
    <location>
        <begin position="392"/>
        <end position="413"/>
    </location>
</feature>
<dbReference type="PANTHER" id="PTHR24064">
    <property type="entry name" value="SOLUTE CARRIER FAMILY 22 MEMBER"/>
    <property type="match status" value="1"/>
</dbReference>
<keyword evidence="2 6" id="KW-0812">Transmembrane</keyword>
<dbReference type="InterPro" id="IPR020846">
    <property type="entry name" value="MFS_dom"/>
</dbReference>
<evidence type="ECO:0000313" key="8">
    <source>
        <dbReference type="EMBL" id="CAG9576211.1"/>
    </source>
</evidence>
<feature type="transmembrane region" description="Helical" evidence="6">
    <location>
        <begin position="479"/>
        <end position="500"/>
    </location>
</feature>
<keyword evidence="4 6" id="KW-0472">Membrane</keyword>
<protein>
    <submittedName>
        <fullName evidence="8">(African queen) hypothetical protein</fullName>
    </submittedName>
</protein>
<sequence>MILNDLNGDQHTKDKKGDEKIKSNDSDALENILVHIGQFGRYQKLLFLGMLPVGVFFAFVYFVQMFIAATPQRHWCKVPELNHLDPELRRNLTAPPPSIDGEEWNRCFMYDANWTEVLMNNRTDPGTPITACKNGWEFELKDIPYHTVVSERGWVCDNSGYTPFTQTVFFIGSFFGGLFFGWVSDYFGRVPALFGSNLMALVGGIATIYTTEIWDFAFCRFIVGTAYDTCFMAMYILVMEYTGPKYRTWAANMSIALFFGGGCLILPWVALWVSDWRTLLWVTSLPMLLVVVVPFTVPESARWLSSRGRVNDAVKVLRRFETVNGRKIPDDVMDEFIVSASQTRRTKESIMDVFKSSALRGLLARMVIVYMTCALVFDGLVRMSEGLGLDFFVTFTLTSATEIPSVMLLALVLDRFGRRVLTAVPLLVSGTLILIATVVPRGIPQVSLAIMARFMINMAYNAAIQWSAELMPTPVRGSASSFIHVMGYVSTLVSPFVVYSERAWKLLPLIILGALSLVASGVSLMVPETNGRPMPQTIEEGEQVVRSYTLCGKVEDSEVTSEQNEKEKALIT</sequence>
<dbReference type="OrthoDB" id="6884957at2759"/>
<dbReference type="InterPro" id="IPR036259">
    <property type="entry name" value="MFS_trans_sf"/>
</dbReference>
<keyword evidence="9" id="KW-1185">Reference proteome</keyword>
<accession>A0A8J2W9W7</accession>
<feature type="domain" description="Major facilitator superfamily (MFS) profile" evidence="7">
    <location>
        <begin position="50"/>
        <end position="531"/>
    </location>
</feature>
<feature type="region of interest" description="Disordered" evidence="5">
    <location>
        <begin position="1"/>
        <end position="22"/>
    </location>
</feature>
<dbReference type="Pfam" id="PF00083">
    <property type="entry name" value="Sugar_tr"/>
    <property type="match status" value="1"/>
</dbReference>
<evidence type="ECO:0000256" key="3">
    <source>
        <dbReference type="ARBA" id="ARBA00022989"/>
    </source>
</evidence>
<evidence type="ECO:0000256" key="5">
    <source>
        <dbReference type="SAM" id="MobiDB-lite"/>
    </source>
</evidence>
<feature type="transmembrane region" description="Helical" evidence="6">
    <location>
        <begin position="362"/>
        <end position="380"/>
    </location>
</feature>
<evidence type="ECO:0000256" key="4">
    <source>
        <dbReference type="ARBA" id="ARBA00023136"/>
    </source>
</evidence>
<dbReference type="GO" id="GO:0016020">
    <property type="term" value="C:membrane"/>
    <property type="evidence" value="ECO:0007669"/>
    <property type="project" value="UniProtKB-SubCell"/>
</dbReference>
<feature type="transmembrane region" description="Helical" evidence="6">
    <location>
        <begin position="279"/>
        <end position="297"/>
    </location>
</feature>
<comment type="caution">
    <text evidence="8">The sequence shown here is derived from an EMBL/GenBank/DDBJ whole genome shotgun (WGS) entry which is preliminary data.</text>
</comment>
<keyword evidence="3 6" id="KW-1133">Transmembrane helix</keyword>
<dbReference type="Proteomes" id="UP000789524">
    <property type="component" value="Unassembled WGS sequence"/>
</dbReference>
<dbReference type="SUPFAM" id="SSF103473">
    <property type="entry name" value="MFS general substrate transporter"/>
    <property type="match status" value="1"/>
</dbReference>
<dbReference type="InterPro" id="IPR005828">
    <property type="entry name" value="MFS_sugar_transport-like"/>
</dbReference>
<feature type="transmembrane region" description="Helical" evidence="6">
    <location>
        <begin position="221"/>
        <end position="238"/>
    </location>
</feature>
<evidence type="ECO:0000256" key="1">
    <source>
        <dbReference type="ARBA" id="ARBA00004141"/>
    </source>
</evidence>
<dbReference type="Gene3D" id="1.20.1250.20">
    <property type="entry name" value="MFS general substrate transporter like domains"/>
    <property type="match status" value="1"/>
</dbReference>
<proteinExistence type="predicted"/>
<name>A0A8J2W9W7_9NEOP</name>
<evidence type="ECO:0000256" key="6">
    <source>
        <dbReference type="SAM" id="Phobius"/>
    </source>
</evidence>
<dbReference type="GO" id="GO:0022857">
    <property type="term" value="F:transmembrane transporter activity"/>
    <property type="evidence" value="ECO:0007669"/>
    <property type="project" value="InterPro"/>
</dbReference>
<reference evidence="8" key="1">
    <citation type="submission" date="2021-09" db="EMBL/GenBank/DDBJ databases">
        <authorList>
            <person name="Martin H S."/>
        </authorList>
    </citation>
    <scope>NUCLEOTIDE SEQUENCE</scope>
</reference>
<evidence type="ECO:0000259" key="7">
    <source>
        <dbReference type="PROSITE" id="PS50850"/>
    </source>
</evidence>
<dbReference type="EMBL" id="CAKASE010000074">
    <property type="protein sequence ID" value="CAG9576211.1"/>
    <property type="molecule type" value="Genomic_DNA"/>
</dbReference>
<gene>
    <name evidence="8" type="ORF">DCHRY22_LOCUS11952</name>
</gene>
<feature type="transmembrane region" description="Helical" evidence="6">
    <location>
        <begin position="45"/>
        <end position="67"/>
    </location>
</feature>
<feature type="transmembrane region" description="Helical" evidence="6">
    <location>
        <begin position="420"/>
        <end position="440"/>
    </location>
</feature>
<feature type="transmembrane region" description="Helical" evidence="6">
    <location>
        <begin position="190"/>
        <end position="209"/>
    </location>
</feature>
<feature type="transmembrane region" description="Helical" evidence="6">
    <location>
        <begin position="164"/>
        <end position="183"/>
    </location>
</feature>
<dbReference type="PROSITE" id="PS50850">
    <property type="entry name" value="MFS"/>
    <property type="match status" value="1"/>
</dbReference>
<feature type="transmembrane region" description="Helical" evidence="6">
    <location>
        <begin position="250"/>
        <end position="273"/>
    </location>
</feature>
<comment type="subcellular location">
    <subcellularLocation>
        <location evidence="1">Membrane</location>
        <topology evidence="1">Multi-pass membrane protein</topology>
    </subcellularLocation>
</comment>